<organism evidence="3">
    <name type="scientific">Sarcoptes scabiei</name>
    <name type="common">Itch mite</name>
    <name type="synonym">Acarus scabiei</name>
    <dbReference type="NCBI Taxonomy" id="52283"/>
    <lineage>
        <taxon>Eukaryota</taxon>
        <taxon>Metazoa</taxon>
        <taxon>Ecdysozoa</taxon>
        <taxon>Arthropoda</taxon>
        <taxon>Chelicerata</taxon>
        <taxon>Arachnida</taxon>
        <taxon>Acari</taxon>
        <taxon>Acariformes</taxon>
        <taxon>Sarcoptiformes</taxon>
        <taxon>Astigmata</taxon>
        <taxon>Psoroptidia</taxon>
        <taxon>Sarcoptoidea</taxon>
        <taxon>Sarcoptidae</taxon>
        <taxon>Sarcoptinae</taxon>
        <taxon>Sarcoptes</taxon>
    </lineage>
</organism>
<dbReference type="InterPro" id="IPR005062">
    <property type="entry name" value="SAC3/GANP/THP3_conserved"/>
</dbReference>
<reference evidence="3" key="2">
    <citation type="submission" date="2020-01" db="EMBL/GenBank/DDBJ databases">
        <authorList>
            <person name="Korhonen P.K.K."/>
            <person name="Guangxu M.G."/>
            <person name="Wang T.W."/>
            <person name="Stroehlein A.J.S."/>
            <person name="Young N.D."/>
            <person name="Ang C.-S.A."/>
            <person name="Fernando D.W.F."/>
            <person name="Lu H.L."/>
            <person name="Taylor S.T."/>
            <person name="Ehtesham M.E.M."/>
            <person name="Najaraj S.H.N."/>
            <person name="Harsha G.H.G."/>
            <person name="Madugundu A.M."/>
            <person name="Renuse S.R."/>
            <person name="Holt D.H."/>
            <person name="Pandey A.P."/>
            <person name="Papenfuss A.P."/>
            <person name="Gasser R.B.G."/>
            <person name="Fischer K.F."/>
        </authorList>
    </citation>
    <scope>NUCLEOTIDE SEQUENCE</scope>
    <source>
        <strain evidence="3">SSS_KF_BRIS2020</strain>
    </source>
</reference>
<evidence type="ECO:0000256" key="1">
    <source>
        <dbReference type="SAM" id="MobiDB-lite"/>
    </source>
</evidence>
<reference evidence="5" key="1">
    <citation type="journal article" date="2020" name="PLoS Negl. Trop. Dis.">
        <title>High-quality nuclear genome for Sarcoptes scabiei-A critical resource for a neglected parasite.</title>
        <authorList>
            <person name="Korhonen P.K."/>
            <person name="Gasser R.B."/>
            <person name="Ma G."/>
            <person name="Wang T."/>
            <person name="Stroehlein A.J."/>
            <person name="Young N.D."/>
            <person name="Ang C.S."/>
            <person name="Fernando D.D."/>
            <person name="Lu H.C."/>
            <person name="Taylor S."/>
            <person name="Reynolds S.L."/>
            <person name="Mofiz E."/>
            <person name="Najaraj S.H."/>
            <person name="Gowda H."/>
            <person name="Madugundu A."/>
            <person name="Renuse S."/>
            <person name="Holt D."/>
            <person name="Pandey A."/>
            <person name="Papenfuss A.T."/>
            <person name="Fischer K."/>
        </authorList>
    </citation>
    <scope>NUCLEOTIDE SEQUENCE [LARGE SCALE GENOMIC DNA]</scope>
</reference>
<evidence type="ECO:0000313" key="3">
    <source>
        <dbReference type="EMBL" id="KAF7493787.1"/>
    </source>
</evidence>
<dbReference type="PANTHER" id="PTHR12436">
    <property type="entry name" value="80 KDA MCM3-ASSOCIATED PROTEIN"/>
    <property type="match status" value="1"/>
</dbReference>
<feature type="domain" description="SAC3/GANP/THP3 conserved" evidence="2">
    <location>
        <begin position="56"/>
        <end position="173"/>
    </location>
</feature>
<keyword evidence="5" id="KW-1185">Reference proteome</keyword>
<reference evidence="4" key="3">
    <citation type="submission" date="2022-06" db="UniProtKB">
        <authorList>
            <consortium name="EnsemblMetazoa"/>
        </authorList>
    </citation>
    <scope>IDENTIFICATION</scope>
</reference>
<dbReference type="PANTHER" id="PTHR12436:SF3">
    <property type="entry name" value="GERMINAL-CENTER ASSOCIATED NUCLEAR PROTEIN"/>
    <property type="match status" value="1"/>
</dbReference>
<dbReference type="OrthoDB" id="21502at2759"/>
<feature type="domain" description="SAC3/GANP/THP3 conserved" evidence="2">
    <location>
        <begin position="174"/>
        <end position="301"/>
    </location>
</feature>
<feature type="region of interest" description="Disordered" evidence="1">
    <location>
        <begin position="734"/>
        <end position="757"/>
    </location>
</feature>
<dbReference type="GO" id="GO:0005737">
    <property type="term" value="C:cytoplasm"/>
    <property type="evidence" value="ECO:0007669"/>
    <property type="project" value="TreeGrafter"/>
</dbReference>
<dbReference type="EnsemblMetazoa" id="SSS_8096s_mrna">
    <property type="protein sequence ID" value="KAF7493787.1"/>
    <property type="gene ID" value="SSS_8096"/>
</dbReference>
<dbReference type="Gene3D" id="1.25.40.990">
    <property type="match status" value="2"/>
</dbReference>
<accession>A0A834RBT1</accession>
<dbReference type="GO" id="GO:0070390">
    <property type="term" value="C:transcription export complex 2"/>
    <property type="evidence" value="ECO:0007669"/>
    <property type="project" value="TreeGrafter"/>
</dbReference>
<dbReference type="GO" id="GO:0006406">
    <property type="term" value="P:mRNA export from nucleus"/>
    <property type="evidence" value="ECO:0007669"/>
    <property type="project" value="TreeGrafter"/>
</dbReference>
<dbReference type="EMBL" id="WVUK01000055">
    <property type="protein sequence ID" value="KAF7493787.1"/>
    <property type="molecule type" value="Genomic_DNA"/>
</dbReference>
<dbReference type="InterPro" id="IPR045107">
    <property type="entry name" value="SAC3/GANP/THP3"/>
</dbReference>
<name>A0A834RBT1_SARSC</name>
<dbReference type="Pfam" id="PF03399">
    <property type="entry name" value="SAC3_GANP"/>
    <property type="match status" value="2"/>
</dbReference>
<gene>
    <name evidence="3" type="ORF">SSS_8096</name>
</gene>
<sequence>MADNEKDLVLKLNEQANSLIQKKLILDARDKLIRLKQSRQTDISKAVALVGTCPDMCPEQERYFRIESNQVSTFELNFANNPNGEIDEKLMVKEYRRSGADQEEPLPHELRPINVLERTMNYLCLKIIDDGYLNPENNLREWFDFIWSRTRSIRKDITQQHLINLESVSLIEKYFYYDLSIRSIYCPNESEFRAYDILLNLDNGETLSELKYYRSVIKNSKDVLLAIKLYQSFDCNNYYQFFRLVRQADFFKSCILNRYFNRFRIKAFNIQRKAFTNSKSTVSVPYPINNLIYSLGFDDLMSSQNSVIVLISIMIKKTFIFNFRSNNRFIGDLKANTSLSFFNEIRNDTIPRANFFGVQITHPTNQIGPDESKTINSFNFKLSQFNTSDQKTLDDSRLNETNPTVFGSFVWNQSKFQVPSSFSPTFKTDQMTRVVDENENDGDKREEQSKRETIDHRKIIQSMCSDIFQSIVEECLRKQCQSMIEHINLLRKILFQESEAILKDSIEFSLRELLQNFYRMNQIANECYRSIQTQTVRLNVRKNLLEIKRKKFIESIRKISIQILDEFETILIKKLANVTLQKYRSCLERIRLLHRLYLERKYFQKWRIFSLQRKRFKFYRDTFPALPVSNLQNAEMEVEQLFRENKSTIVDEQFIRLNETLKRKLFYLKFNDFESTINLVNENSKRYKTESRNFDQHRQRLDDFNHNASNQLRSLKMKIFCAENIFKNDRQMISCPQPPSSTSSSRSEALNRTQHRGSIDCNGTIQLTIIDPLIADASSSIKKNLQERLNQEHRLTVSMLEKTLTDYYQRREQDRHRLHNNSTNKTFNHQN</sequence>
<proteinExistence type="predicted"/>
<evidence type="ECO:0000313" key="5">
    <source>
        <dbReference type="Proteomes" id="UP000070412"/>
    </source>
</evidence>
<protein>
    <submittedName>
        <fullName evidence="3">Germinal-center associated nuclear protein</fullName>
    </submittedName>
</protein>
<dbReference type="Proteomes" id="UP000070412">
    <property type="component" value="Unassembled WGS sequence"/>
</dbReference>
<evidence type="ECO:0000259" key="2">
    <source>
        <dbReference type="Pfam" id="PF03399"/>
    </source>
</evidence>
<evidence type="ECO:0000313" key="4">
    <source>
        <dbReference type="EnsemblMetazoa" id="KAF7493787.1"/>
    </source>
</evidence>
<dbReference type="AlphaFoldDB" id="A0A834RBT1"/>